<proteinExistence type="predicted"/>
<dbReference type="EMBL" id="ABEU02000024">
    <property type="protein sequence ID" value="PNR27867.1"/>
    <property type="molecule type" value="Genomic_DNA"/>
</dbReference>
<dbReference type="Gramene" id="Pp3c24_120V3.1">
    <property type="protein sequence ID" value="PAC:32908834.CDS.1"/>
    <property type="gene ID" value="Pp3c24_120"/>
</dbReference>
<feature type="compositionally biased region" description="Basic and acidic residues" evidence="1">
    <location>
        <begin position="57"/>
        <end position="73"/>
    </location>
</feature>
<evidence type="ECO:0000313" key="2">
    <source>
        <dbReference type="EMBL" id="PNR27867.1"/>
    </source>
</evidence>
<gene>
    <name evidence="2" type="ORF">PHYPA_028459</name>
</gene>
<reference evidence="2 4" key="2">
    <citation type="journal article" date="2018" name="Plant J.">
        <title>The Physcomitrella patens chromosome-scale assembly reveals moss genome structure and evolution.</title>
        <authorList>
            <person name="Lang D."/>
            <person name="Ullrich K.K."/>
            <person name="Murat F."/>
            <person name="Fuchs J."/>
            <person name="Jenkins J."/>
            <person name="Haas F.B."/>
            <person name="Piednoel M."/>
            <person name="Gundlach H."/>
            <person name="Van Bel M."/>
            <person name="Meyberg R."/>
            <person name="Vives C."/>
            <person name="Morata J."/>
            <person name="Symeonidi A."/>
            <person name="Hiss M."/>
            <person name="Muchero W."/>
            <person name="Kamisugi Y."/>
            <person name="Saleh O."/>
            <person name="Blanc G."/>
            <person name="Decker E.L."/>
            <person name="van Gessel N."/>
            <person name="Grimwood J."/>
            <person name="Hayes R.D."/>
            <person name="Graham S.W."/>
            <person name="Gunter L.E."/>
            <person name="McDaniel S.F."/>
            <person name="Hoernstein S.N.W."/>
            <person name="Larsson A."/>
            <person name="Li F.W."/>
            <person name="Perroud P.F."/>
            <person name="Phillips J."/>
            <person name="Ranjan P."/>
            <person name="Rokshar D.S."/>
            <person name="Rothfels C.J."/>
            <person name="Schneider L."/>
            <person name="Shu S."/>
            <person name="Stevenson D.W."/>
            <person name="Thummler F."/>
            <person name="Tillich M."/>
            <person name="Villarreal Aguilar J.C."/>
            <person name="Widiez T."/>
            <person name="Wong G.K."/>
            <person name="Wymore A."/>
            <person name="Zhang Y."/>
            <person name="Zimmer A.D."/>
            <person name="Quatrano R.S."/>
            <person name="Mayer K.F.X."/>
            <person name="Goodstein D."/>
            <person name="Casacuberta J.M."/>
            <person name="Vandepoele K."/>
            <person name="Reski R."/>
            <person name="Cuming A.C."/>
            <person name="Tuskan G.A."/>
            <person name="Maumus F."/>
            <person name="Salse J."/>
            <person name="Schmutz J."/>
            <person name="Rensing S.A."/>
        </authorList>
    </citation>
    <scope>NUCLEOTIDE SEQUENCE [LARGE SCALE GENOMIC DNA]</scope>
    <source>
        <strain evidence="3 4">cv. Gransden 2004</strain>
    </source>
</reference>
<dbReference type="PaxDb" id="3218-PP1S268_16V6.1"/>
<dbReference type="InParanoid" id="A0A2K1IF14"/>
<evidence type="ECO:0000256" key="1">
    <source>
        <dbReference type="SAM" id="MobiDB-lite"/>
    </source>
</evidence>
<sequence length="166" mass="17582">MHLDCYEKYLKCTKSNMNEILWAPHILLLKDALLDLIATTWWSTAGNIRPSGSKTIQKKEVLRGHTPEPETKHGTAGHRTRSGESKRESTTGVRDEAAAATGREGEELQPGKGGGREEGPCASCAHPHGLGHHGPPCSAPPRTPAQCQAGRNGSPVPGAGGGTRPL</sequence>
<reference evidence="2 4" key="1">
    <citation type="journal article" date="2008" name="Science">
        <title>The Physcomitrella genome reveals evolutionary insights into the conquest of land by plants.</title>
        <authorList>
            <person name="Rensing S."/>
            <person name="Lang D."/>
            <person name="Zimmer A."/>
            <person name="Terry A."/>
            <person name="Salamov A."/>
            <person name="Shapiro H."/>
            <person name="Nishiyama T."/>
            <person name="Perroud P.-F."/>
            <person name="Lindquist E."/>
            <person name="Kamisugi Y."/>
            <person name="Tanahashi T."/>
            <person name="Sakakibara K."/>
            <person name="Fujita T."/>
            <person name="Oishi K."/>
            <person name="Shin-I T."/>
            <person name="Kuroki Y."/>
            <person name="Toyoda A."/>
            <person name="Suzuki Y."/>
            <person name="Hashimoto A."/>
            <person name="Yamaguchi K."/>
            <person name="Sugano A."/>
            <person name="Kohara Y."/>
            <person name="Fujiyama A."/>
            <person name="Anterola A."/>
            <person name="Aoki S."/>
            <person name="Ashton N."/>
            <person name="Barbazuk W.B."/>
            <person name="Barker E."/>
            <person name="Bennetzen J."/>
            <person name="Bezanilla M."/>
            <person name="Blankenship R."/>
            <person name="Cho S.H."/>
            <person name="Dutcher S."/>
            <person name="Estelle M."/>
            <person name="Fawcett J.A."/>
            <person name="Gundlach H."/>
            <person name="Hanada K."/>
            <person name="Heyl A."/>
            <person name="Hicks K.A."/>
            <person name="Hugh J."/>
            <person name="Lohr M."/>
            <person name="Mayer K."/>
            <person name="Melkozernov A."/>
            <person name="Murata T."/>
            <person name="Nelson D."/>
            <person name="Pils B."/>
            <person name="Prigge M."/>
            <person name="Reiss B."/>
            <person name="Renner T."/>
            <person name="Rombauts S."/>
            <person name="Rushton P."/>
            <person name="Sanderfoot A."/>
            <person name="Schween G."/>
            <person name="Shiu S.-H."/>
            <person name="Stueber K."/>
            <person name="Theodoulou F.L."/>
            <person name="Tu H."/>
            <person name="Van de Peer Y."/>
            <person name="Verrier P.J."/>
            <person name="Waters E."/>
            <person name="Wood A."/>
            <person name="Yang L."/>
            <person name="Cove D."/>
            <person name="Cuming A."/>
            <person name="Hasebe M."/>
            <person name="Lucas S."/>
            <person name="Mishler D.B."/>
            <person name="Reski R."/>
            <person name="Grigoriev I."/>
            <person name="Quatrano R.S."/>
            <person name="Boore J.L."/>
        </authorList>
    </citation>
    <scope>NUCLEOTIDE SEQUENCE [LARGE SCALE GENOMIC DNA]</scope>
    <source>
        <strain evidence="3 4">cv. Gransden 2004</strain>
    </source>
</reference>
<accession>A0A2K1IF14</accession>
<dbReference type="AlphaFoldDB" id="A0A2K1IF14"/>
<dbReference type="EnsemblPlants" id="Pp3c24_120V3.1">
    <property type="protein sequence ID" value="PAC:32908834.CDS.1"/>
    <property type="gene ID" value="Pp3c24_120"/>
</dbReference>
<evidence type="ECO:0000313" key="4">
    <source>
        <dbReference type="Proteomes" id="UP000006727"/>
    </source>
</evidence>
<feature type="compositionally biased region" description="Basic and acidic residues" evidence="1">
    <location>
        <begin position="81"/>
        <end position="97"/>
    </location>
</feature>
<organism evidence="2">
    <name type="scientific">Physcomitrium patens</name>
    <name type="common">Spreading-leaved earth moss</name>
    <name type="synonym">Physcomitrella patens</name>
    <dbReference type="NCBI Taxonomy" id="3218"/>
    <lineage>
        <taxon>Eukaryota</taxon>
        <taxon>Viridiplantae</taxon>
        <taxon>Streptophyta</taxon>
        <taxon>Embryophyta</taxon>
        <taxon>Bryophyta</taxon>
        <taxon>Bryophytina</taxon>
        <taxon>Bryopsida</taxon>
        <taxon>Funariidae</taxon>
        <taxon>Funariales</taxon>
        <taxon>Funariaceae</taxon>
        <taxon>Physcomitrium</taxon>
    </lineage>
</organism>
<name>A0A2K1IF14_PHYPA</name>
<dbReference type="Proteomes" id="UP000006727">
    <property type="component" value="Chromosome 24"/>
</dbReference>
<protein>
    <submittedName>
        <fullName evidence="2 3">Uncharacterized protein</fullName>
    </submittedName>
</protein>
<reference evidence="3" key="3">
    <citation type="submission" date="2020-12" db="UniProtKB">
        <authorList>
            <consortium name="EnsemblPlants"/>
        </authorList>
    </citation>
    <scope>IDENTIFICATION</scope>
</reference>
<keyword evidence="4" id="KW-1185">Reference proteome</keyword>
<feature type="region of interest" description="Disordered" evidence="1">
    <location>
        <begin position="48"/>
        <end position="166"/>
    </location>
</feature>
<evidence type="ECO:0000313" key="3">
    <source>
        <dbReference type="EnsemblPlants" id="PAC:32908834.CDS.1"/>
    </source>
</evidence>